<dbReference type="KEGG" id="nte:NEUTE1DRAFT122281"/>
<name>F8MMS2_NEUT8</name>
<dbReference type="EMBL" id="GL891304">
    <property type="protein sequence ID" value="EGO57946.1"/>
    <property type="molecule type" value="Genomic_DNA"/>
</dbReference>
<evidence type="ECO:0000313" key="2">
    <source>
        <dbReference type="Proteomes" id="UP000008065"/>
    </source>
</evidence>
<dbReference type="AlphaFoldDB" id="F8MMS2"/>
<dbReference type="Proteomes" id="UP000008065">
    <property type="component" value="Unassembled WGS sequence"/>
</dbReference>
<sequence length="69" mass="7636">MPIQHGINMIELLAIHTFMNLKVLEAIGPTRSISLDNYPKTTEARDSLLGRMARPLAATGFIDQVEVQS</sequence>
<dbReference type="OrthoDB" id="1535081at2759"/>
<organism evidence="1 2">
    <name type="scientific">Neurospora tetrasperma (strain FGSC 2508 / ATCC MYA-4615 / P0657)</name>
    <dbReference type="NCBI Taxonomy" id="510951"/>
    <lineage>
        <taxon>Eukaryota</taxon>
        <taxon>Fungi</taxon>
        <taxon>Dikarya</taxon>
        <taxon>Ascomycota</taxon>
        <taxon>Pezizomycotina</taxon>
        <taxon>Sordariomycetes</taxon>
        <taxon>Sordariomycetidae</taxon>
        <taxon>Sordariales</taxon>
        <taxon>Sordariaceae</taxon>
        <taxon>Neurospora</taxon>
    </lineage>
</organism>
<dbReference type="RefSeq" id="XP_009851022.1">
    <property type="nucleotide sequence ID" value="XM_009852720.1"/>
</dbReference>
<gene>
    <name evidence="1" type="ORF">NEUTE1DRAFT_122281</name>
</gene>
<evidence type="ECO:0000313" key="1">
    <source>
        <dbReference type="EMBL" id="EGO57946.1"/>
    </source>
</evidence>
<reference evidence="2" key="1">
    <citation type="journal article" date="2011" name="Genetics">
        <title>Massive changes in genome architecture accompany the transition to self-fertility in the filamentous fungus Neurospora tetrasperma.</title>
        <authorList>
            <person name="Ellison C.E."/>
            <person name="Stajich J.E."/>
            <person name="Jacobson D.J."/>
            <person name="Natvig D.O."/>
            <person name="Lapidus A."/>
            <person name="Foster B."/>
            <person name="Aerts A."/>
            <person name="Riley R."/>
            <person name="Lindquist E.A."/>
            <person name="Grigoriev I.V."/>
            <person name="Taylor J.W."/>
        </authorList>
    </citation>
    <scope>NUCLEOTIDE SEQUENCE [LARGE SCALE GENOMIC DNA]</scope>
    <source>
        <strain evidence="2">FGSC 2508 / P0657</strain>
    </source>
</reference>
<dbReference type="VEuPathDB" id="FungiDB:NEUTE1DRAFT_122281"/>
<dbReference type="GeneID" id="20824271"/>
<accession>F8MMS2</accession>
<proteinExistence type="predicted"/>
<protein>
    <submittedName>
        <fullName evidence="1">Uncharacterized protein</fullName>
    </submittedName>
</protein>
<dbReference type="HOGENOM" id="CLU_2776561_0_0_1"/>
<keyword evidence="2" id="KW-1185">Reference proteome</keyword>